<protein>
    <submittedName>
        <fullName evidence="5">Carbohydrate ABC transporter substrate-binding protein (CUT1 family)</fullName>
    </submittedName>
</protein>
<dbReference type="InterPro" id="IPR006059">
    <property type="entry name" value="SBP"/>
</dbReference>
<dbReference type="EMBL" id="PYAX01000023">
    <property type="protein sequence ID" value="PSL50679.1"/>
    <property type="molecule type" value="Genomic_DNA"/>
</dbReference>
<evidence type="ECO:0000256" key="2">
    <source>
        <dbReference type="ARBA" id="ARBA00022448"/>
    </source>
</evidence>
<dbReference type="PANTHER" id="PTHR30061">
    <property type="entry name" value="MALTOSE-BINDING PERIPLASMIC PROTEIN"/>
    <property type="match status" value="1"/>
</dbReference>
<dbReference type="RefSeq" id="WP_106620081.1">
    <property type="nucleotide sequence ID" value="NZ_PYAX01000023.1"/>
</dbReference>
<accession>A0A2P8HWU7</accession>
<keyword evidence="3 4" id="KW-0732">Signal</keyword>
<dbReference type="Gene3D" id="3.40.190.10">
    <property type="entry name" value="Periplasmic binding protein-like II"/>
    <property type="match status" value="2"/>
</dbReference>
<evidence type="ECO:0000256" key="1">
    <source>
        <dbReference type="ARBA" id="ARBA00008520"/>
    </source>
</evidence>
<organism evidence="5 6">
    <name type="scientific">Saccharothrix carnea</name>
    <dbReference type="NCBI Taxonomy" id="1280637"/>
    <lineage>
        <taxon>Bacteria</taxon>
        <taxon>Bacillati</taxon>
        <taxon>Actinomycetota</taxon>
        <taxon>Actinomycetes</taxon>
        <taxon>Pseudonocardiales</taxon>
        <taxon>Pseudonocardiaceae</taxon>
        <taxon>Saccharothrix</taxon>
    </lineage>
</organism>
<evidence type="ECO:0000256" key="4">
    <source>
        <dbReference type="SAM" id="SignalP"/>
    </source>
</evidence>
<keyword evidence="6" id="KW-1185">Reference proteome</keyword>
<proteinExistence type="inferred from homology"/>
<evidence type="ECO:0000313" key="5">
    <source>
        <dbReference type="EMBL" id="PSL50679.1"/>
    </source>
</evidence>
<feature type="signal peptide" evidence="4">
    <location>
        <begin position="1"/>
        <end position="22"/>
    </location>
</feature>
<dbReference type="Proteomes" id="UP000241118">
    <property type="component" value="Unassembled WGS sequence"/>
</dbReference>
<keyword evidence="2" id="KW-0813">Transport</keyword>
<gene>
    <name evidence="5" type="ORF">B0I31_12336</name>
</gene>
<dbReference type="GO" id="GO:0015768">
    <property type="term" value="P:maltose transport"/>
    <property type="evidence" value="ECO:0007669"/>
    <property type="project" value="TreeGrafter"/>
</dbReference>
<evidence type="ECO:0000256" key="3">
    <source>
        <dbReference type="ARBA" id="ARBA00022729"/>
    </source>
</evidence>
<sequence>MRKLHRAALLCVAAAVSLTACAAGSGNQAGQSGPAAAPGRDDEFSLTVWSNYSGREQDEVTKALESFKQKFPNAEIKHEGSQDDDKITAGIRGGNPPDVALSFTTDNIGQFCSSGSFADLKPYLARDAVDLDQITDAVRAYTEYKGTRCAMPMLSDVYGLYYNKDMLAEAGITAPPKTTAELLDFAKRTTKKAADGSIEVAGFLPSMPHYANNPQIWAPHFGAKWEGADGKSGLASPEWAQMLQFQKELVDFYGHDALERFRAGLGQQYSTDHAFHQRKIAMMVDGEYRTAFLADQAPDVRFGTAPFPTSKPELYGTGFTAGTIMGIPKGAKNPGAAWELIKHLSFDTEAIIGLANGIKNIPHTKAALTDPRLEVDENFKTFIDLATSDKLQGNPVTPIGDAHIKSISDFATSWQSGKVPDLMAGLAEVDRRIDDQIAKSGK</sequence>
<comment type="similarity">
    <text evidence="1">Belongs to the bacterial solute-binding protein 1 family.</text>
</comment>
<dbReference type="Pfam" id="PF13416">
    <property type="entry name" value="SBP_bac_8"/>
    <property type="match status" value="1"/>
</dbReference>
<dbReference type="PROSITE" id="PS51257">
    <property type="entry name" value="PROKAR_LIPOPROTEIN"/>
    <property type="match status" value="1"/>
</dbReference>
<dbReference type="OrthoDB" id="9795467at2"/>
<dbReference type="GO" id="GO:1901982">
    <property type="term" value="F:maltose binding"/>
    <property type="evidence" value="ECO:0007669"/>
    <property type="project" value="TreeGrafter"/>
</dbReference>
<dbReference type="SUPFAM" id="SSF53850">
    <property type="entry name" value="Periplasmic binding protein-like II"/>
    <property type="match status" value="1"/>
</dbReference>
<evidence type="ECO:0000313" key="6">
    <source>
        <dbReference type="Proteomes" id="UP000241118"/>
    </source>
</evidence>
<dbReference type="AlphaFoldDB" id="A0A2P8HWU7"/>
<dbReference type="GO" id="GO:0042956">
    <property type="term" value="P:maltodextrin transmembrane transport"/>
    <property type="evidence" value="ECO:0007669"/>
    <property type="project" value="TreeGrafter"/>
</dbReference>
<name>A0A2P8HWU7_SACCR</name>
<dbReference type="GO" id="GO:0055052">
    <property type="term" value="C:ATP-binding cassette (ABC) transporter complex, substrate-binding subunit-containing"/>
    <property type="evidence" value="ECO:0007669"/>
    <property type="project" value="TreeGrafter"/>
</dbReference>
<feature type="chain" id="PRO_5015155051" evidence="4">
    <location>
        <begin position="23"/>
        <end position="442"/>
    </location>
</feature>
<reference evidence="5 6" key="1">
    <citation type="submission" date="2018-03" db="EMBL/GenBank/DDBJ databases">
        <title>Genomic Encyclopedia of Type Strains, Phase III (KMG-III): the genomes of soil and plant-associated and newly described type strains.</title>
        <authorList>
            <person name="Whitman W."/>
        </authorList>
    </citation>
    <scope>NUCLEOTIDE SEQUENCE [LARGE SCALE GENOMIC DNA]</scope>
    <source>
        <strain evidence="5 6">CGMCC 4.7097</strain>
    </source>
</reference>
<dbReference type="PANTHER" id="PTHR30061:SF50">
    <property type="entry name" value="MALTOSE_MALTODEXTRIN-BINDING PERIPLASMIC PROTEIN"/>
    <property type="match status" value="1"/>
</dbReference>
<comment type="caution">
    <text evidence="5">The sequence shown here is derived from an EMBL/GenBank/DDBJ whole genome shotgun (WGS) entry which is preliminary data.</text>
</comment>